<evidence type="ECO:0000313" key="1">
    <source>
        <dbReference type="EMBL" id="CAD6554903.1"/>
    </source>
</evidence>
<keyword evidence="2" id="KW-1185">Reference proteome</keyword>
<comment type="caution">
    <text evidence="1">The sequence shown here is derived from an EMBL/GenBank/DDBJ whole genome shotgun (WGS) entry which is preliminary data.</text>
</comment>
<accession>A0ABM8P2V5</accession>
<evidence type="ECO:0000313" key="2">
    <source>
        <dbReference type="Proteomes" id="UP000656319"/>
    </source>
</evidence>
<reference evidence="1 2" key="1">
    <citation type="submission" date="2020-10" db="EMBL/GenBank/DDBJ databases">
        <authorList>
            <person name="Peeters C."/>
        </authorList>
    </citation>
    <scope>NUCLEOTIDE SEQUENCE [LARGE SCALE GENOMIC DNA]</scope>
    <source>
        <strain evidence="1 2">LMG 27952</strain>
    </source>
</reference>
<organism evidence="1 2">
    <name type="scientific">Paraburkholderia hiiakae</name>
    <dbReference type="NCBI Taxonomy" id="1081782"/>
    <lineage>
        <taxon>Bacteria</taxon>
        <taxon>Pseudomonadati</taxon>
        <taxon>Pseudomonadota</taxon>
        <taxon>Betaproteobacteria</taxon>
        <taxon>Burkholderiales</taxon>
        <taxon>Burkholderiaceae</taxon>
        <taxon>Paraburkholderia</taxon>
    </lineage>
</organism>
<dbReference type="EMBL" id="CAJHCQ010000018">
    <property type="protein sequence ID" value="CAD6554903.1"/>
    <property type="molecule type" value="Genomic_DNA"/>
</dbReference>
<protein>
    <submittedName>
        <fullName evidence="1">Uncharacterized protein</fullName>
    </submittedName>
</protein>
<dbReference type="Proteomes" id="UP000656319">
    <property type="component" value="Unassembled WGS sequence"/>
</dbReference>
<gene>
    <name evidence="1" type="ORF">LMG27952_05705</name>
</gene>
<name>A0ABM8P2V5_9BURK</name>
<proteinExistence type="predicted"/>
<sequence>MGDEPQAAVGFAPLARGTSETSCGLALPESFALRLGAHRHVTPRNPVRCPLEDTALRQWCVRLQNEACPKDASTEAPVFVKRTR</sequence>